<feature type="transmembrane region" description="Helical" evidence="2">
    <location>
        <begin position="134"/>
        <end position="157"/>
    </location>
</feature>
<name>A0A0V0QQK2_PSEPJ</name>
<keyword evidence="4" id="KW-1185">Reference proteome</keyword>
<protein>
    <recommendedName>
        <fullName evidence="5">Sulfite exporter TauE/SafE</fullName>
    </recommendedName>
</protein>
<feature type="coiled-coil region" evidence="1">
    <location>
        <begin position="299"/>
        <end position="330"/>
    </location>
</feature>
<keyword evidence="2" id="KW-0472">Membrane</keyword>
<keyword evidence="1" id="KW-0175">Coiled coil</keyword>
<feature type="transmembrane region" description="Helical" evidence="2">
    <location>
        <begin position="33"/>
        <end position="56"/>
    </location>
</feature>
<dbReference type="AlphaFoldDB" id="A0A0V0QQK2"/>
<sequence>MSSKCRDDNECGKYNYCDLDEQKCIHDDLFKNLGIEIICIILIGVLLGLHNIAGLGVGTVKIYVLMLILNYSMDQAIPFTYPVLLGSKIADNIFLFMKKHPIFKEYPLINYNVVMIFLPATLLGSYIGTGFAPVIPYIIQSIIQVIFLITASFMTSIKVRQMYRDYKENRKQKQKQQEQINQKQEKIQNCSLKLDKQKYNDFQIQSQNLNYNQSEIDKISCFVTKSDIQYNNNQDLRNVSVSMQIINQQKEGKQPELLQKIQNNKNDQYQFIKGEIQLEKQLQKSREDKQNNIIIWENNQQKQNINDTINDNMEDYIKEIKNDNTNVNNKNINKNKNNIKIDNENNGKQLNILYQKLVKTEKKAPKKKFISIFGLVLLMFLYYYIQGGKGSQSPIGIKRCSVWYWFMYGFQFVIYGIFFVYVVRLVTGIIGFGGANAIVPTIALLGLHPRAATASTSFLTVLFGSITAFTSLIGGQISINNFLVMFCIGFVGSFIFSNIFNKIVERLRLEGFTIAVTVALQIAMLIGTIILWVRDLIKEPFSFQTETDPYC</sequence>
<reference evidence="3 4" key="1">
    <citation type="journal article" date="2015" name="Sci. Rep.">
        <title>Genome of the facultative scuticociliatosis pathogen Pseudocohnilembus persalinus provides insight into its virulence through horizontal gene transfer.</title>
        <authorList>
            <person name="Xiong J."/>
            <person name="Wang G."/>
            <person name="Cheng J."/>
            <person name="Tian M."/>
            <person name="Pan X."/>
            <person name="Warren A."/>
            <person name="Jiang C."/>
            <person name="Yuan D."/>
            <person name="Miao W."/>
        </authorList>
    </citation>
    <scope>NUCLEOTIDE SEQUENCE [LARGE SCALE GENOMIC DNA]</scope>
    <source>
        <strain evidence="3">36N120E</strain>
    </source>
</reference>
<evidence type="ECO:0000256" key="1">
    <source>
        <dbReference type="SAM" id="Coils"/>
    </source>
</evidence>
<accession>A0A0V0QQK2</accession>
<dbReference type="EMBL" id="LDAU01000117">
    <property type="protein sequence ID" value="KRX04407.1"/>
    <property type="molecule type" value="Genomic_DNA"/>
</dbReference>
<dbReference type="PANTHER" id="PTHR14255">
    <property type="entry name" value="CEREBLON"/>
    <property type="match status" value="1"/>
</dbReference>
<evidence type="ECO:0000313" key="3">
    <source>
        <dbReference type="EMBL" id="KRX04407.1"/>
    </source>
</evidence>
<feature type="coiled-coil region" evidence="1">
    <location>
        <begin position="159"/>
        <end position="193"/>
    </location>
</feature>
<feature type="transmembrane region" description="Helical" evidence="2">
    <location>
        <begin position="482"/>
        <end position="500"/>
    </location>
</feature>
<dbReference type="OrthoDB" id="434519at2759"/>
<proteinExistence type="predicted"/>
<feature type="transmembrane region" description="Helical" evidence="2">
    <location>
        <begin position="369"/>
        <end position="385"/>
    </location>
</feature>
<feature type="transmembrane region" description="Helical" evidence="2">
    <location>
        <begin position="108"/>
        <end position="128"/>
    </location>
</feature>
<feature type="transmembrane region" description="Helical" evidence="2">
    <location>
        <begin position="76"/>
        <end position="96"/>
    </location>
</feature>
<gene>
    <name evidence="3" type="ORF">PPERSA_00719</name>
</gene>
<feature type="transmembrane region" description="Helical" evidence="2">
    <location>
        <begin position="405"/>
        <end position="422"/>
    </location>
</feature>
<organism evidence="3 4">
    <name type="scientific">Pseudocohnilembus persalinus</name>
    <name type="common">Ciliate</name>
    <dbReference type="NCBI Taxonomy" id="266149"/>
    <lineage>
        <taxon>Eukaryota</taxon>
        <taxon>Sar</taxon>
        <taxon>Alveolata</taxon>
        <taxon>Ciliophora</taxon>
        <taxon>Intramacronucleata</taxon>
        <taxon>Oligohymenophorea</taxon>
        <taxon>Scuticociliatia</taxon>
        <taxon>Philasterida</taxon>
        <taxon>Pseudocohnilembidae</taxon>
        <taxon>Pseudocohnilembus</taxon>
    </lineage>
</organism>
<dbReference type="Proteomes" id="UP000054937">
    <property type="component" value="Unassembled WGS sequence"/>
</dbReference>
<evidence type="ECO:0000256" key="2">
    <source>
        <dbReference type="SAM" id="Phobius"/>
    </source>
</evidence>
<comment type="caution">
    <text evidence="3">The sequence shown here is derived from an EMBL/GenBank/DDBJ whole genome shotgun (WGS) entry which is preliminary data.</text>
</comment>
<feature type="transmembrane region" description="Helical" evidence="2">
    <location>
        <begin position="429"/>
        <end position="448"/>
    </location>
</feature>
<feature type="transmembrane region" description="Helical" evidence="2">
    <location>
        <begin position="512"/>
        <end position="533"/>
    </location>
</feature>
<dbReference type="GO" id="GO:0016567">
    <property type="term" value="P:protein ubiquitination"/>
    <property type="evidence" value="ECO:0007669"/>
    <property type="project" value="TreeGrafter"/>
</dbReference>
<dbReference type="InParanoid" id="A0A0V0QQK2"/>
<dbReference type="GO" id="GO:0031464">
    <property type="term" value="C:Cul4A-RING E3 ubiquitin ligase complex"/>
    <property type="evidence" value="ECO:0007669"/>
    <property type="project" value="TreeGrafter"/>
</dbReference>
<feature type="transmembrane region" description="Helical" evidence="2">
    <location>
        <begin position="454"/>
        <end position="475"/>
    </location>
</feature>
<keyword evidence="2" id="KW-1133">Transmembrane helix</keyword>
<evidence type="ECO:0008006" key="5">
    <source>
        <dbReference type="Google" id="ProtNLM"/>
    </source>
</evidence>
<dbReference type="PANTHER" id="PTHR14255:SF3">
    <property type="entry name" value="SULFITE EXPORTER TAUE_SAFE FAMILY PROTEIN 5-RELATED"/>
    <property type="match status" value="1"/>
</dbReference>
<keyword evidence="2" id="KW-0812">Transmembrane</keyword>
<evidence type="ECO:0000313" key="4">
    <source>
        <dbReference type="Proteomes" id="UP000054937"/>
    </source>
</evidence>